<dbReference type="SUPFAM" id="SSF52200">
    <property type="entry name" value="Toll/Interleukin receptor TIR domain"/>
    <property type="match status" value="1"/>
</dbReference>
<dbReference type="EMBL" id="WKJL01000003">
    <property type="protein sequence ID" value="MRW83724.1"/>
    <property type="molecule type" value="Genomic_DNA"/>
</dbReference>
<comment type="caution">
    <text evidence="2">The sequence shown here is derived from an EMBL/GenBank/DDBJ whole genome shotgun (WGS) entry which is preliminary data.</text>
</comment>
<sequence>MMFLSQSLPHLKPLTPMKNPVRAFLSHSSKDKFLINGIYKQLSAAHVHYDEATFEKGETSASEIFEALKNSDVFVLFLSENSVESRWVQTEMTLSQHYFFNGRIKKILVFILDDVDVDLIPEWLKTFIYHKTSMPGVIVTSIRSALFDISLSNNSSLSLFMGRDKEIGVVKDKLSDLTQNAPSALFFGGSEGIGRRTLAKRALKDVHPQIINFPVEITLGDKEGDIEFYRYLLAQGENLPILQTIEKIEKYQVLDFDDRIIEIVNLIEKISDQRQIIFLRGKDAIVLDDGFLSDWLGAVVAKLKDSPWPKLVLIARRVVSPAKRFKYPGMAFFPVNSLDISDSRKLLAIWLKHLQADVDQSLSDEIVEFVSGHPKNIQLAATLAAEFGSARLKTERIVFLDAIRQQAKALLDGLSINSEREQILALFREYEYLSSEDLLVALGDVDETALATTMSYLNEHGIVEADGPYLRLAPYLLDALSRFNWSENAKTFVLKCRDRILNRVEKFSTQDYVDISTIDNVILSILRQNKEVENVLLSRCLLPSHILRVAREFYDRKDFSKSLELANKAFDGRGKLSTEAQIEALRLVCLSCVRLGEDDNLFEAIGHLERFGERLAKRTAAFVRGFKARYEGKLDVAETHFRLAYSLGGDRNFHILRELAQISKLKEEYAEAENFARTAFDIADRNPYIIDTLLEIIIERHRDDYAFLRDNSELVQLFNSLQETARKEKKSFYESRRAHLFSSLKETENALEWAKRATETTPHHLPVQLTLAKIQINVGEVSDAKKTLDKVSKQIRSAGSNADRRSIGELDKLTILANIQGQNFIKARETLRQAHSLPKDLREILAKKIDIAEAHSSK</sequence>
<organism evidence="2 3">
    <name type="scientific">Duganella aquatilis</name>
    <dbReference type="NCBI Taxonomy" id="2666082"/>
    <lineage>
        <taxon>Bacteria</taxon>
        <taxon>Pseudomonadati</taxon>
        <taxon>Pseudomonadota</taxon>
        <taxon>Betaproteobacteria</taxon>
        <taxon>Burkholderiales</taxon>
        <taxon>Oxalobacteraceae</taxon>
        <taxon>Telluria group</taxon>
        <taxon>Duganella</taxon>
    </lineage>
</organism>
<dbReference type="GO" id="GO:0007165">
    <property type="term" value="P:signal transduction"/>
    <property type="evidence" value="ECO:0007669"/>
    <property type="project" value="InterPro"/>
</dbReference>
<evidence type="ECO:0000313" key="3">
    <source>
        <dbReference type="Proteomes" id="UP000439986"/>
    </source>
</evidence>
<dbReference type="SMART" id="SM00255">
    <property type="entry name" value="TIR"/>
    <property type="match status" value="1"/>
</dbReference>
<dbReference type="Gene3D" id="3.40.50.10140">
    <property type="entry name" value="Toll/interleukin-1 receptor homology (TIR) domain"/>
    <property type="match status" value="1"/>
</dbReference>
<dbReference type="PROSITE" id="PS50104">
    <property type="entry name" value="TIR"/>
    <property type="match status" value="1"/>
</dbReference>
<dbReference type="SUPFAM" id="SSF52540">
    <property type="entry name" value="P-loop containing nucleoside triphosphate hydrolases"/>
    <property type="match status" value="1"/>
</dbReference>
<dbReference type="InterPro" id="IPR000157">
    <property type="entry name" value="TIR_dom"/>
</dbReference>
<name>A0A844D9M2_9BURK</name>
<dbReference type="AlphaFoldDB" id="A0A844D9M2"/>
<accession>A0A844D9M2</accession>
<evidence type="ECO:0000259" key="1">
    <source>
        <dbReference type="PROSITE" id="PS50104"/>
    </source>
</evidence>
<dbReference type="Gene3D" id="1.25.40.10">
    <property type="entry name" value="Tetratricopeptide repeat domain"/>
    <property type="match status" value="2"/>
</dbReference>
<dbReference type="Pfam" id="PF13676">
    <property type="entry name" value="TIR_2"/>
    <property type="match status" value="1"/>
</dbReference>
<protein>
    <submittedName>
        <fullName evidence="2">TIR domain-containing protein</fullName>
    </submittedName>
</protein>
<evidence type="ECO:0000313" key="2">
    <source>
        <dbReference type="EMBL" id="MRW83724.1"/>
    </source>
</evidence>
<keyword evidence="3" id="KW-1185">Reference proteome</keyword>
<dbReference type="InterPro" id="IPR027417">
    <property type="entry name" value="P-loop_NTPase"/>
</dbReference>
<dbReference type="Proteomes" id="UP000439986">
    <property type="component" value="Unassembled WGS sequence"/>
</dbReference>
<dbReference type="InterPro" id="IPR011990">
    <property type="entry name" value="TPR-like_helical_dom_sf"/>
</dbReference>
<dbReference type="SUPFAM" id="SSF48452">
    <property type="entry name" value="TPR-like"/>
    <property type="match status" value="1"/>
</dbReference>
<dbReference type="RefSeq" id="WP_154356786.1">
    <property type="nucleotide sequence ID" value="NZ_WKJL01000003.1"/>
</dbReference>
<proteinExistence type="predicted"/>
<gene>
    <name evidence="2" type="ORF">GJ698_06405</name>
</gene>
<dbReference type="InterPro" id="IPR035897">
    <property type="entry name" value="Toll_tir_struct_dom_sf"/>
</dbReference>
<reference evidence="2 3" key="1">
    <citation type="submission" date="2019-11" db="EMBL/GenBank/DDBJ databases">
        <title>Novel species isolated from a subtropical stream in China.</title>
        <authorList>
            <person name="Lu H."/>
        </authorList>
    </citation>
    <scope>NUCLEOTIDE SEQUENCE [LARGE SCALE GENOMIC DNA]</scope>
    <source>
        <strain evidence="2 3">FT26W</strain>
    </source>
</reference>
<feature type="domain" description="TIR" evidence="1">
    <location>
        <begin position="19"/>
        <end position="146"/>
    </location>
</feature>